<comment type="subcellular location">
    <subcellularLocation>
        <location evidence="1 7">Cell membrane</location>
        <topology evidence="1 7">Multi-pass membrane protein</topology>
    </subcellularLocation>
</comment>
<gene>
    <name evidence="10" type="ORF">MMF93_22200</name>
</gene>
<evidence type="ECO:0000259" key="9">
    <source>
        <dbReference type="PROSITE" id="PS50928"/>
    </source>
</evidence>
<feature type="compositionally biased region" description="Low complexity" evidence="8">
    <location>
        <begin position="330"/>
        <end position="341"/>
    </location>
</feature>
<feature type="transmembrane region" description="Helical" evidence="7">
    <location>
        <begin position="102"/>
        <end position="123"/>
    </location>
</feature>
<name>A0ABY3XWY0_9ACTN</name>
<evidence type="ECO:0000313" key="10">
    <source>
        <dbReference type="EMBL" id="UNS98870.1"/>
    </source>
</evidence>
<evidence type="ECO:0000256" key="8">
    <source>
        <dbReference type="SAM" id="MobiDB-lite"/>
    </source>
</evidence>
<keyword evidence="2 7" id="KW-0813">Transport</keyword>
<dbReference type="PANTHER" id="PTHR43227">
    <property type="entry name" value="BLL4140 PROTEIN"/>
    <property type="match status" value="1"/>
</dbReference>
<dbReference type="InterPro" id="IPR050809">
    <property type="entry name" value="UgpAE/MalFG_permease"/>
</dbReference>
<dbReference type="EMBL" id="CP093846">
    <property type="protein sequence ID" value="UNS98870.1"/>
    <property type="molecule type" value="Genomic_DNA"/>
</dbReference>
<reference evidence="10 11" key="1">
    <citation type="journal article" date="2023" name="Microbiol. Spectr.">
        <title>Synergy between Genome Mining, Metabolomics, and Bioinformatics Uncovers Antibacterial Chlorinated Carbazole Alkaloids and Their Biosynthetic Gene Cluster from Streptomyces tubbatahanensis sp. nov., a Novel Actinomycete Isolated from Sulu Sea, Philippines.</title>
        <authorList>
            <person name="Tenebro C.P."/>
            <person name="Trono D.J.V.L."/>
            <person name="Balida L.A.P."/>
            <person name="Bayog L.K.A."/>
            <person name="Bruna J.R."/>
            <person name="Sabido E.M."/>
            <person name="Caspe D.P.C."/>
            <person name="de Los Santos E.L.C."/>
            <person name="Saludes J.P."/>
            <person name="Dalisay D.S."/>
        </authorList>
    </citation>
    <scope>NUCLEOTIDE SEQUENCE [LARGE SCALE GENOMIC DNA]</scope>
    <source>
        <strain evidence="10 11">DSD3025</strain>
    </source>
</reference>
<evidence type="ECO:0000256" key="3">
    <source>
        <dbReference type="ARBA" id="ARBA00022475"/>
    </source>
</evidence>
<accession>A0ABY3XWY0</accession>
<organism evidence="10 11">
    <name type="scientific">Streptomyces tubbatahanensis</name>
    <dbReference type="NCBI Taxonomy" id="2923272"/>
    <lineage>
        <taxon>Bacteria</taxon>
        <taxon>Bacillati</taxon>
        <taxon>Actinomycetota</taxon>
        <taxon>Actinomycetes</taxon>
        <taxon>Kitasatosporales</taxon>
        <taxon>Streptomycetaceae</taxon>
        <taxon>Streptomyces</taxon>
    </lineage>
</organism>
<dbReference type="SUPFAM" id="SSF161098">
    <property type="entry name" value="MetI-like"/>
    <property type="match status" value="1"/>
</dbReference>
<evidence type="ECO:0000256" key="4">
    <source>
        <dbReference type="ARBA" id="ARBA00022692"/>
    </source>
</evidence>
<evidence type="ECO:0000256" key="1">
    <source>
        <dbReference type="ARBA" id="ARBA00004651"/>
    </source>
</evidence>
<keyword evidence="4 7" id="KW-0812">Transmembrane</keyword>
<evidence type="ECO:0000313" key="11">
    <source>
        <dbReference type="Proteomes" id="UP001202244"/>
    </source>
</evidence>
<dbReference type="InterPro" id="IPR035906">
    <property type="entry name" value="MetI-like_sf"/>
</dbReference>
<proteinExistence type="inferred from homology"/>
<dbReference type="CDD" id="cd06261">
    <property type="entry name" value="TM_PBP2"/>
    <property type="match status" value="1"/>
</dbReference>
<comment type="similarity">
    <text evidence="7">Belongs to the binding-protein-dependent transport system permease family.</text>
</comment>
<evidence type="ECO:0000256" key="7">
    <source>
        <dbReference type="RuleBase" id="RU363032"/>
    </source>
</evidence>
<dbReference type="Proteomes" id="UP001202244">
    <property type="component" value="Chromosome"/>
</dbReference>
<feature type="transmembrane region" description="Helical" evidence="7">
    <location>
        <begin position="293"/>
        <end position="315"/>
    </location>
</feature>
<dbReference type="InterPro" id="IPR000515">
    <property type="entry name" value="MetI-like"/>
</dbReference>
<evidence type="ECO:0000256" key="6">
    <source>
        <dbReference type="ARBA" id="ARBA00023136"/>
    </source>
</evidence>
<keyword evidence="11" id="KW-1185">Reference proteome</keyword>
<evidence type="ECO:0000256" key="5">
    <source>
        <dbReference type="ARBA" id="ARBA00022989"/>
    </source>
</evidence>
<keyword evidence="5 7" id="KW-1133">Transmembrane helix</keyword>
<dbReference type="PROSITE" id="PS50928">
    <property type="entry name" value="ABC_TM1"/>
    <property type="match status" value="1"/>
</dbReference>
<dbReference type="Pfam" id="PF00528">
    <property type="entry name" value="BPD_transp_1"/>
    <property type="match status" value="1"/>
</dbReference>
<sequence>MSVQTHEAPPLDKVPVRPTGEGGPPARGGRKAKGTLPYLLLLPALGLTAVLLGWPLLTNGMLSFQNLNMTQLIQHVTEWNGFTNYTDTLTSDTFWRVTLRSVIFTVVNVVLIIVAGTLIGLLLARLGPKMRLLLSVGLVLAWAMPIIAATTVYQWLFAQRFGVVNWVLAKVGFDSMADYNWTGSQLSTFFVISLLIVWTSIPFVAINLYAATTTISKELYEAAALDGAGPWKSFKSVTFPFLKPFLMVATFLEVIWIFKAFPHVFAINEGGPDRLTETLPVYAFVEGVGNQHYGAGAAISVLTILILLALMSYYLRLVLRQEDADETETGETAGTAGTAETAENKGKKA</sequence>
<feature type="transmembrane region" description="Helical" evidence="7">
    <location>
        <begin position="36"/>
        <end position="57"/>
    </location>
</feature>
<feature type="transmembrane region" description="Helical" evidence="7">
    <location>
        <begin position="132"/>
        <end position="156"/>
    </location>
</feature>
<evidence type="ECO:0000256" key="2">
    <source>
        <dbReference type="ARBA" id="ARBA00022448"/>
    </source>
</evidence>
<dbReference type="PANTHER" id="PTHR43227:SF8">
    <property type="entry name" value="DIACETYLCHITOBIOSE UPTAKE SYSTEM PERMEASE PROTEIN DASB"/>
    <property type="match status" value="1"/>
</dbReference>
<keyword evidence="6 7" id="KW-0472">Membrane</keyword>
<keyword evidence="3" id="KW-1003">Cell membrane</keyword>
<feature type="transmembrane region" description="Helical" evidence="7">
    <location>
        <begin position="241"/>
        <end position="258"/>
    </location>
</feature>
<feature type="domain" description="ABC transmembrane type-1" evidence="9">
    <location>
        <begin position="98"/>
        <end position="314"/>
    </location>
</feature>
<dbReference type="RefSeq" id="WP_242754207.1">
    <property type="nucleotide sequence ID" value="NZ_CP093846.1"/>
</dbReference>
<feature type="region of interest" description="Disordered" evidence="8">
    <location>
        <begin position="1"/>
        <end position="30"/>
    </location>
</feature>
<feature type="region of interest" description="Disordered" evidence="8">
    <location>
        <begin position="326"/>
        <end position="349"/>
    </location>
</feature>
<dbReference type="Gene3D" id="1.10.3720.10">
    <property type="entry name" value="MetI-like"/>
    <property type="match status" value="1"/>
</dbReference>
<protein>
    <submittedName>
        <fullName evidence="10">Sugar ABC transporter permease</fullName>
    </submittedName>
</protein>
<feature type="transmembrane region" description="Helical" evidence="7">
    <location>
        <begin position="189"/>
        <end position="210"/>
    </location>
</feature>